<evidence type="ECO:0000256" key="7">
    <source>
        <dbReference type="SAM" id="Phobius"/>
    </source>
</evidence>
<sequence>MKKCTVIIISTVAALLIAAGLAVLIWWLVQSEDLIEIIQLEGDGFEGIRHSAAFTRIPSFGDMFWLFYPTVASSPTSRPIILWLDGITGVPPSLLANFGMFGPLDFNLNRREGSWIEDYNLLFMDAPIGTGFSRAENTKRISSNIDDHVDSLLHAVESFYYLHEEYSETPLYIFGQGHGSQLATLLAIRLTETERFTNNVKGVAIGNGIVAPAVALNQLGFYLEELGYIDRNGRNAIEELSATVNNYTNHEQYEEAFDLFVTLGEFINENAGAIAVNLNHIVEKLTRGSTNDYFGTSQYVRDISKTDVDLNKFMDETVAPLLGIPDNVNYDGQREAATNAFRSAFMKPTVERVEYILQNSNVTVIIYNGNLDAVSNTPGQLQWVENLQWPGQDSFLNSPRSTLIVNSLVEGYFRQTARLQFYWMNAAGQSIPLDSPTAMSRVLQRITTI</sequence>
<proteinExistence type="inferred from homology"/>
<feature type="non-terminal residue" evidence="8">
    <location>
        <position position="449"/>
    </location>
</feature>
<keyword evidence="3" id="KW-0645">Protease</keyword>
<name>A0ABN8JAF2_9NEOP</name>
<evidence type="ECO:0000256" key="2">
    <source>
        <dbReference type="ARBA" id="ARBA00022645"/>
    </source>
</evidence>
<evidence type="ECO:0000256" key="6">
    <source>
        <dbReference type="ARBA" id="ARBA00023180"/>
    </source>
</evidence>
<evidence type="ECO:0000256" key="5">
    <source>
        <dbReference type="ARBA" id="ARBA00022801"/>
    </source>
</evidence>
<keyword evidence="2" id="KW-0121">Carboxypeptidase</keyword>
<evidence type="ECO:0000313" key="8">
    <source>
        <dbReference type="EMBL" id="CAH2080287.1"/>
    </source>
</evidence>
<protein>
    <recommendedName>
        <fullName evidence="10">Serine carboxypeptidase-like 51</fullName>
    </recommendedName>
</protein>
<comment type="similarity">
    <text evidence="1">Belongs to the peptidase S10 family.</text>
</comment>
<reference evidence="8" key="1">
    <citation type="submission" date="2022-03" db="EMBL/GenBank/DDBJ databases">
        <authorList>
            <person name="Martin H S."/>
        </authorList>
    </citation>
    <scope>NUCLEOTIDE SEQUENCE [LARGE SCALE GENOMIC DNA]</scope>
</reference>
<dbReference type="SUPFAM" id="SSF53474">
    <property type="entry name" value="alpha/beta-Hydrolases"/>
    <property type="match status" value="1"/>
</dbReference>
<keyword evidence="7" id="KW-0472">Membrane</keyword>
<dbReference type="Pfam" id="PF00450">
    <property type="entry name" value="Peptidase_S10"/>
    <property type="match status" value="1"/>
</dbReference>
<keyword evidence="5" id="KW-0378">Hydrolase</keyword>
<organism evidence="8 9">
    <name type="scientific">Iphiclides podalirius</name>
    <name type="common">scarce swallowtail</name>
    <dbReference type="NCBI Taxonomy" id="110791"/>
    <lineage>
        <taxon>Eukaryota</taxon>
        <taxon>Metazoa</taxon>
        <taxon>Ecdysozoa</taxon>
        <taxon>Arthropoda</taxon>
        <taxon>Hexapoda</taxon>
        <taxon>Insecta</taxon>
        <taxon>Pterygota</taxon>
        <taxon>Neoptera</taxon>
        <taxon>Endopterygota</taxon>
        <taxon>Lepidoptera</taxon>
        <taxon>Glossata</taxon>
        <taxon>Ditrysia</taxon>
        <taxon>Papilionoidea</taxon>
        <taxon>Papilionidae</taxon>
        <taxon>Papilioninae</taxon>
        <taxon>Iphiclides</taxon>
    </lineage>
</organism>
<keyword evidence="7" id="KW-0812">Transmembrane</keyword>
<evidence type="ECO:0000256" key="3">
    <source>
        <dbReference type="ARBA" id="ARBA00022670"/>
    </source>
</evidence>
<dbReference type="EMBL" id="CAKOGK010000157">
    <property type="protein sequence ID" value="CAH2080287.1"/>
    <property type="molecule type" value="Genomic_DNA"/>
</dbReference>
<dbReference type="Proteomes" id="UP000837857">
    <property type="component" value="Unassembled WGS sequence"/>
</dbReference>
<dbReference type="Gene3D" id="3.40.50.1820">
    <property type="entry name" value="alpha/beta hydrolase"/>
    <property type="match status" value="1"/>
</dbReference>
<accession>A0ABN8JAF2</accession>
<dbReference type="InterPro" id="IPR029058">
    <property type="entry name" value="AB_hydrolase_fold"/>
</dbReference>
<keyword evidence="6" id="KW-0325">Glycoprotein</keyword>
<evidence type="ECO:0000256" key="4">
    <source>
        <dbReference type="ARBA" id="ARBA00022729"/>
    </source>
</evidence>
<comment type="caution">
    <text evidence="8">The sequence shown here is derived from an EMBL/GenBank/DDBJ whole genome shotgun (WGS) entry which is preliminary data.</text>
</comment>
<dbReference type="InterPro" id="IPR001563">
    <property type="entry name" value="Peptidase_S10"/>
</dbReference>
<keyword evidence="4" id="KW-0732">Signal</keyword>
<keyword evidence="9" id="KW-1185">Reference proteome</keyword>
<dbReference type="PANTHER" id="PTHR11802:SF3">
    <property type="entry name" value="RETINOID-INDUCIBLE SERINE CARBOXYPEPTIDASE"/>
    <property type="match status" value="1"/>
</dbReference>
<evidence type="ECO:0000256" key="1">
    <source>
        <dbReference type="ARBA" id="ARBA00009431"/>
    </source>
</evidence>
<keyword evidence="7" id="KW-1133">Transmembrane helix</keyword>
<gene>
    <name evidence="8" type="ORF">IPOD504_LOCUS17758</name>
</gene>
<evidence type="ECO:0000313" key="9">
    <source>
        <dbReference type="Proteomes" id="UP000837857"/>
    </source>
</evidence>
<evidence type="ECO:0008006" key="10">
    <source>
        <dbReference type="Google" id="ProtNLM"/>
    </source>
</evidence>
<dbReference type="PRINTS" id="PR00724">
    <property type="entry name" value="CRBOXYPTASEC"/>
</dbReference>
<dbReference type="PANTHER" id="PTHR11802">
    <property type="entry name" value="SERINE PROTEASE FAMILY S10 SERINE CARBOXYPEPTIDASE"/>
    <property type="match status" value="1"/>
</dbReference>
<feature type="transmembrane region" description="Helical" evidence="7">
    <location>
        <begin position="7"/>
        <end position="29"/>
    </location>
</feature>